<comment type="caution">
    <text evidence="2">The sequence shown here is derived from an EMBL/GenBank/DDBJ whole genome shotgun (WGS) entry which is preliminary data.</text>
</comment>
<dbReference type="Proteomes" id="UP001501251">
    <property type="component" value="Unassembled WGS sequence"/>
</dbReference>
<keyword evidence="3" id="KW-1185">Reference proteome</keyword>
<evidence type="ECO:0000313" key="2">
    <source>
        <dbReference type="EMBL" id="GAA4185562.1"/>
    </source>
</evidence>
<reference evidence="3" key="1">
    <citation type="journal article" date="2019" name="Int. J. Syst. Evol. Microbiol.">
        <title>The Global Catalogue of Microorganisms (GCM) 10K type strain sequencing project: providing services to taxonomists for standard genome sequencing and annotation.</title>
        <authorList>
            <consortium name="The Broad Institute Genomics Platform"/>
            <consortium name="The Broad Institute Genome Sequencing Center for Infectious Disease"/>
            <person name="Wu L."/>
            <person name="Ma J."/>
        </authorList>
    </citation>
    <scope>NUCLEOTIDE SEQUENCE [LARGE SCALE GENOMIC DNA]</scope>
    <source>
        <strain evidence="3">JCM 17388</strain>
    </source>
</reference>
<proteinExistence type="predicted"/>
<accession>A0ABP8AKI4</accession>
<name>A0ABP8AKI4_9ACTN</name>
<protein>
    <submittedName>
        <fullName evidence="2">Uncharacterized protein</fullName>
    </submittedName>
</protein>
<sequence length="47" mass="4981">MDKHLPVGYDCAGRPVTQATREPPPGRAETEGFPALGAHRPGKGVVR</sequence>
<organism evidence="2 3">
    <name type="scientific">Streptosporangium oxazolinicum</name>
    <dbReference type="NCBI Taxonomy" id="909287"/>
    <lineage>
        <taxon>Bacteria</taxon>
        <taxon>Bacillati</taxon>
        <taxon>Actinomycetota</taxon>
        <taxon>Actinomycetes</taxon>
        <taxon>Streptosporangiales</taxon>
        <taxon>Streptosporangiaceae</taxon>
        <taxon>Streptosporangium</taxon>
    </lineage>
</organism>
<gene>
    <name evidence="2" type="ORF">GCM10022252_16120</name>
</gene>
<evidence type="ECO:0000256" key="1">
    <source>
        <dbReference type="SAM" id="MobiDB-lite"/>
    </source>
</evidence>
<feature type="region of interest" description="Disordered" evidence="1">
    <location>
        <begin position="1"/>
        <end position="47"/>
    </location>
</feature>
<evidence type="ECO:0000313" key="3">
    <source>
        <dbReference type="Proteomes" id="UP001501251"/>
    </source>
</evidence>
<dbReference type="EMBL" id="BAABAQ010000002">
    <property type="protein sequence ID" value="GAA4185562.1"/>
    <property type="molecule type" value="Genomic_DNA"/>
</dbReference>